<dbReference type="GO" id="GO:0005829">
    <property type="term" value="C:cytosol"/>
    <property type="evidence" value="ECO:0007669"/>
    <property type="project" value="TreeGrafter"/>
</dbReference>
<evidence type="ECO:0000256" key="7">
    <source>
        <dbReference type="ARBA" id="ARBA00023141"/>
    </source>
</evidence>
<evidence type="ECO:0000256" key="3">
    <source>
        <dbReference type="ARBA" id="ARBA00022605"/>
    </source>
</evidence>
<dbReference type="OrthoDB" id="427800at2759"/>
<evidence type="ECO:0000256" key="1">
    <source>
        <dbReference type="ARBA" id="ARBA00004907"/>
    </source>
</evidence>
<protein>
    <recommendedName>
        <fullName evidence="9">Anthranilate phosphoribosyltransferase</fullName>
        <ecNumber evidence="2">2.4.2.18</ecNumber>
    </recommendedName>
</protein>
<feature type="domain" description="Glycosyl transferase family 3" evidence="11">
    <location>
        <begin position="160"/>
        <end position="431"/>
    </location>
</feature>
<comment type="pathway">
    <text evidence="1">Amino-acid biosynthesis; L-tryptophan biosynthesis; L-tryptophan from chorismate: step 2/5.</text>
</comment>
<dbReference type="SUPFAM" id="SSF52418">
    <property type="entry name" value="Nucleoside phosphorylase/phosphoribosyltransferase catalytic domain"/>
    <property type="match status" value="1"/>
</dbReference>
<dbReference type="NCBIfam" id="TIGR01245">
    <property type="entry name" value="trpD"/>
    <property type="match status" value="1"/>
</dbReference>
<feature type="compositionally biased region" description="Low complexity" evidence="10">
    <location>
        <begin position="1"/>
        <end position="18"/>
    </location>
</feature>
<feature type="region of interest" description="Disordered" evidence="10">
    <location>
        <begin position="452"/>
        <end position="502"/>
    </location>
</feature>
<evidence type="ECO:0000313" key="13">
    <source>
        <dbReference type="Proteomes" id="UP000245884"/>
    </source>
</evidence>
<dbReference type="AlphaFoldDB" id="A0A316UX28"/>
<gene>
    <name evidence="12" type="ORF">BDZ90DRAFT_258439</name>
</gene>
<keyword evidence="7" id="KW-0057">Aromatic amino acid biosynthesis</keyword>
<organism evidence="12 13">
    <name type="scientific">Jaminaea rosea</name>
    <dbReference type="NCBI Taxonomy" id="1569628"/>
    <lineage>
        <taxon>Eukaryota</taxon>
        <taxon>Fungi</taxon>
        <taxon>Dikarya</taxon>
        <taxon>Basidiomycota</taxon>
        <taxon>Ustilaginomycotina</taxon>
        <taxon>Exobasidiomycetes</taxon>
        <taxon>Microstromatales</taxon>
        <taxon>Microstromatales incertae sedis</taxon>
        <taxon>Jaminaea</taxon>
    </lineage>
</organism>
<dbReference type="EC" id="2.4.2.18" evidence="2"/>
<evidence type="ECO:0000256" key="8">
    <source>
        <dbReference type="ARBA" id="ARBA00061500"/>
    </source>
</evidence>
<dbReference type="InterPro" id="IPR005940">
    <property type="entry name" value="Anthranilate_Pribosyl_Tfrase"/>
</dbReference>
<evidence type="ECO:0000256" key="4">
    <source>
        <dbReference type="ARBA" id="ARBA00022676"/>
    </source>
</evidence>
<keyword evidence="3" id="KW-0028">Amino-acid biosynthesis</keyword>
<keyword evidence="5" id="KW-0808">Transferase</keyword>
<evidence type="ECO:0000313" key="12">
    <source>
        <dbReference type="EMBL" id="PWN29524.1"/>
    </source>
</evidence>
<evidence type="ECO:0000256" key="9">
    <source>
        <dbReference type="ARBA" id="ARBA00071401"/>
    </source>
</evidence>
<dbReference type="EMBL" id="KZ819663">
    <property type="protein sequence ID" value="PWN29524.1"/>
    <property type="molecule type" value="Genomic_DNA"/>
</dbReference>
<sequence length="502" mass="53277">MSGGKSSDQTATASTSSSPPHTLDTFRPLLKSLILSIPIPGIPSTSSSSSAPPGLDEASLRHLFDHLSDPEFTSNHAHHAQLGSTLSGMRLGGLDVRPETLLVASQTFLAKCIAVESQDEVCSLTTKGEAQRRLQQEAGWVTSDVSEADLLARLTAYNGTLDLVGTGGDGQDTFNVSTTAAMVASGVPGVRSCKHGAKASSSTSGSADLLLSLGIPLLSLTPATLSPLVATCSFVFLFAQLFHPSLAPLGPIRRALGHPTIFNVLGPLINPARPRRCILGVHSAYLGNIFAEALRKRGCERAWVVCGKEGLDEISIEGETDVWELDGNDIRHITISPQDFGLQSYPLTQVASYTSDENAAIVLRLLGARDYPDSTDPPSLASSVPSAANLEAIEAYTILQASALLYVGGHANSYTEASRLARQSMKSGAALRSLREFRAKAKEAVMQREKEIAAAGEEEKRRREREEQDARASVAHDRKTGDDGFFYAPAPSRSVGVGTEDA</sequence>
<name>A0A316UX28_9BASI</name>
<dbReference type="FunFam" id="3.40.1030.10:FF:000002">
    <property type="entry name" value="Anthranilate phosphoribosyltransferase"/>
    <property type="match status" value="1"/>
</dbReference>
<keyword evidence="6" id="KW-0822">Tryptophan biosynthesis</keyword>
<dbReference type="Gene3D" id="3.40.1030.10">
    <property type="entry name" value="Nucleoside phosphorylase/phosphoribosyltransferase catalytic domain"/>
    <property type="match status" value="1"/>
</dbReference>
<dbReference type="GO" id="GO:0000162">
    <property type="term" value="P:L-tryptophan biosynthetic process"/>
    <property type="evidence" value="ECO:0007669"/>
    <property type="project" value="UniProtKB-KW"/>
</dbReference>
<evidence type="ECO:0000256" key="6">
    <source>
        <dbReference type="ARBA" id="ARBA00022822"/>
    </source>
</evidence>
<dbReference type="GO" id="GO:0004048">
    <property type="term" value="F:anthranilate phosphoribosyltransferase activity"/>
    <property type="evidence" value="ECO:0007669"/>
    <property type="project" value="UniProtKB-EC"/>
</dbReference>
<proteinExistence type="inferred from homology"/>
<comment type="similarity">
    <text evidence="8">Belongs to the anthranilate phosphoribosyltransferase family.</text>
</comment>
<evidence type="ECO:0000259" key="11">
    <source>
        <dbReference type="Pfam" id="PF00591"/>
    </source>
</evidence>
<dbReference type="RefSeq" id="XP_025364136.1">
    <property type="nucleotide sequence ID" value="XM_025508069.1"/>
</dbReference>
<evidence type="ECO:0000256" key="10">
    <source>
        <dbReference type="SAM" id="MobiDB-lite"/>
    </source>
</evidence>
<keyword evidence="4" id="KW-0328">Glycosyltransferase</keyword>
<dbReference type="Proteomes" id="UP000245884">
    <property type="component" value="Unassembled WGS sequence"/>
</dbReference>
<dbReference type="PANTHER" id="PTHR43285">
    <property type="entry name" value="ANTHRANILATE PHOSPHORIBOSYLTRANSFERASE"/>
    <property type="match status" value="1"/>
</dbReference>
<accession>A0A316UX28</accession>
<keyword evidence="13" id="KW-1185">Reference proteome</keyword>
<dbReference type="STRING" id="1569628.A0A316UX28"/>
<feature type="region of interest" description="Disordered" evidence="10">
    <location>
        <begin position="1"/>
        <end position="23"/>
    </location>
</feature>
<dbReference type="GeneID" id="37029892"/>
<evidence type="ECO:0000256" key="2">
    <source>
        <dbReference type="ARBA" id="ARBA00011948"/>
    </source>
</evidence>
<reference evidence="12 13" key="1">
    <citation type="journal article" date="2018" name="Mol. Biol. Evol.">
        <title>Broad Genomic Sampling Reveals a Smut Pathogenic Ancestry of the Fungal Clade Ustilaginomycotina.</title>
        <authorList>
            <person name="Kijpornyongpan T."/>
            <person name="Mondo S.J."/>
            <person name="Barry K."/>
            <person name="Sandor L."/>
            <person name="Lee J."/>
            <person name="Lipzen A."/>
            <person name="Pangilinan J."/>
            <person name="LaButti K."/>
            <person name="Hainaut M."/>
            <person name="Henrissat B."/>
            <person name="Grigoriev I.V."/>
            <person name="Spatafora J.W."/>
            <person name="Aime M.C."/>
        </authorList>
    </citation>
    <scope>NUCLEOTIDE SEQUENCE [LARGE SCALE GENOMIC DNA]</scope>
    <source>
        <strain evidence="12 13">MCA 5214</strain>
    </source>
</reference>
<dbReference type="PANTHER" id="PTHR43285:SF2">
    <property type="entry name" value="ANTHRANILATE PHOSPHORIBOSYLTRANSFERASE"/>
    <property type="match status" value="1"/>
</dbReference>
<dbReference type="InterPro" id="IPR035902">
    <property type="entry name" value="Nuc_phospho_transferase"/>
</dbReference>
<feature type="compositionally biased region" description="Basic and acidic residues" evidence="10">
    <location>
        <begin position="452"/>
        <end position="482"/>
    </location>
</feature>
<dbReference type="InterPro" id="IPR000312">
    <property type="entry name" value="Glycosyl_Trfase_fam3"/>
</dbReference>
<dbReference type="Pfam" id="PF00591">
    <property type="entry name" value="Glycos_transf_3"/>
    <property type="match status" value="1"/>
</dbReference>
<evidence type="ECO:0000256" key="5">
    <source>
        <dbReference type="ARBA" id="ARBA00022679"/>
    </source>
</evidence>